<dbReference type="OrthoDB" id="6243574at2759"/>
<proteinExistence type="predicted"/>
<feature type="domain" description="Reverse transcriptase" evidence="1">
    <location>
        <begin position="309"/>
        <end position="372"/>
    </location>
</feature>
<protein>
    <recommendedName>
        <fullName evidence="1">Reverse transcriptase domain-containing protein</fullName>
    </recommendedName>
</protein>
<evidence type="ECO:0000313" key="3">
    <source>
        <dbReference type="Proteomes" id="UP000507470"/>
    </source>
</evidence>
<keyword evidence="3" id="KW-1185">Reference proteome</keyword>
<dbReference type="EMBL" id="CACVKT020000161">
    <property type="protein sequence ID" value="CAC5356601.1"/>
    <property type="molecule type" value="Genomic_DNA"/>
</dbReference>
<dbReference type="Proteomes" id="UP000507470">
    <property type="component" value="Unassembled WGS sequence"/>
</dbReference>
<reference evidence="2 3" key="1">
    <citation type="submission" date="2020-06" db="EMBL/GenBank/DDBJ databases">
        <authorList>
            <person name="Li R."/>
            <person name="Bekaert M."/>
        </authorList>
    </citation>
    <scope>NUCLEOTIDE SEQUENCE [LARGE SCALE GENOMIC DNA]</scope>
    <source>
        <strain evidence="3">wild</strain>
    </source>
</reference>
<dbReference type="InterPro" id="IPR000477">
    <property type="entry name" value="RT_dom"/>
</dbReference>
<accession>A0A6J7ZT15</accession>
<dbReference type="InterPro" id="IPR036691">
    <property type="entry name" value="Endo/exonu/phosph_ase_sf"/>
</dbReference>
<dbReference type="AlphaFoldDB" id="A0A6J7ZT15"/>
<dbReference type="Gene3D" id="3.60.10.10">
    <property type="entry name" value="Endonuclease/exonuclease/phosphatase"/>
    <property type="match status" value="1"/>
</dbReference>
<name>A0A6J7ZT15_MYTCO</name>
<organism evidence="2 3">
    <name type="scientific">Mytilus coruscus</name>
    <name type="common">Sea mussel</name>
    <dbReference type="NCBI Taxonomy" id="42192"/>
    <lineage>
        <taxon>Eukaryota</taxon>
        <taxon>Metazoa</taxon>
        <taxon>Spiralia</taxon>
        <taxon>Lophotrochozoa</taxon>
        <taxon>Mollusca</taxon>
        <taxon>Bivalvia</taxon>
        <taxon>Autobranchia</taxon>
        <taxon>Pteriomorphia</taxon>
        <taxon>Mytilida</taxon>
        <taxon>Mytiloidea</taxon>
        <taxon>Mytilidae</taxon>
        <taxon>Mytilinae</taxon>
        <taxon>Mytilus</taxon>
    </lineage>
</organism>
<evidence type="ECO:0000313" key="2">
    <source>
        <dbReference type="EMBL" id="CAC5356601.1"/>
    </source>
</evidence>
<dbReference type="Pfam" id="PF00078">
    <property type="entry name" value="RVT_1"/>
    <property type="match status" value="1"/>
</dbReference>
<dbReference type="SUPFAM" id="SSF56219">
    <property type="entry name" value="DNase I-like"/>
    <property type="match status" value="1"/>
</dbReference>
<dbReference type="PANTHER" id="PTHR19446">
    <property type="entry name" value="REVERSE TRANSCRIPTASES"/>
    <property type="match status" value="1"/>
</dbReference>
<evidence type="ECO:0000259" key="1">
    <source>
        <dbReference type="Pfam" id="PF00078"/>
    </source>
</evidence>
<gene>
    <name evidence="2" type="ORF">MCOR_666</name>
</gene>
<sequence length="428" mass="50195">MLCVNDGQPTRQNTKSVIDLVIITPSTKNKVHNCSTLVHENIRSDHICILTELDVCKKEQNNSTKRKVWQINKVDWNKWKEQAEKNMEEWLLNNPSNDNVDEVYQSLKAAIDKTMQEVICQKEMKDKKSTKPPWWNYDVNQTKKNLNYKQRQYRKRNIPQNREALVTAEEKFENEKEKAMNDWSERLVDQINTSRNSKEGKHLKTDEFDEEFYTQTQEEYKRICELEKRLTKREHKLDYEVTTDEVEAAIYLLEIGKSPGADSHFPELFKFAGENLIEAIRTMVDLTLKHGQLPQEWKTANIKFLRKQGKTNYYSPSSYRPISLTSVMCKITERIVLNRLAAFIHGMKLIEEKQEGFRKKHSTSNCLIRFIQNTIEKFNKGEITLAYYLIQPGQIGAHMALFVPVMNIGDNAEVENDNVDVCHIDVKR</sequence>